<dbReference type="InterPro" id="IPR050695">
    <property type="entry name" value="N-acetylmuramoyl_amidase_3"/>
</dbReference>
<keyword evidence="5" id="KW-1185">Reference proteome</keyword>
<name>A0ABS2FUZ9_9FIRM</name>
<reference evidence="4 5" key="1">
    <citation type="journal article" date="2021" name="Sci. Rep.">
        <title>The distribution of antibiotic resistance genes in chicken gut microbiota commensals.</title>
        <authorList>
            <person name="Juricova H."/>
            <person name="Matiasovicova J."/>
            <person name="Kubasova T."/>
            <person name="Cejkova D."/>
            <person name="Rychlik I."/>
        </authorList>
    </citation>
    <scope>NUCLEOTIDE SEQUENCE [LARGE SCALE GENOMIC DNA]</scope>
    <source>
        <strain evidence="4 5">An411</strain>
    </source>
</reference>
<evidence type="ECO:0000259" key="3">
    <source>
        <dbReference type="SMART" id="SM00646"/>
    </source>
</evidence>
<dbReference type="PANTHER" id="PTHR30404">
    <property type="entry name" value="N-ACETYLMURAMOYL-L-ALANINE AMIDASE"/>
    <property type="match status" value="1"/>
</dbReference>
<organism evidence="4 5">
    <name type="scientific">Oscillibacter valericigenes</name>
    <dbReference type="NCBI Taxonomy" id="351091"/>
    <lineage>
        <taxon>Bacteria</taxon>
        <taxon>Bacillati</taxon>
        <taxon>Bacillota</taxon>
        <taxon>Clostridia</taxon>
        <taxon>Eubacteriales</taxon>
        <taxon>Oscillospiraceae</taxon>
        <taxon>Oscillibacter</taxon>
    </lineage>
</organism>
<sequence length="250" mass="27393">MREPSGRVCLDPGHDAGNLANRSPDGTYYEQEFTLDLGKRLEKLLTDRGVAVTMTRTGGEAVSLAKRCEIANSIPDLDLFVSLHSNAAAGSGWSSAKGWSIYLYGPGGRREQAAQDILEQVRAAGITVRSTPIVYAPELYVLKHTKAPAVLIENGFHTNQDEVSLLKEAAYRQKLAVAEARGILEYLGIPWTEDETDPGYEAEVQAAVAWLTENGVLQGNSQGDLMLDQPLTRRQFAVLEYRIARLEGFV</sequence>
<dbReference type="PANTHER" id="PTHR30404:SF0">
    <property type="entry name" value="N-ACETYLMURAMOYL-L-ALANINE AMIDASE AMIC"/>
    <property type="match status" value="1"/>
</dbReference>
<keyword evidence="1" id="KW-0378">Hydrolase</keyword>
<evidence type="ECO:0000256" key="1">
    <source>
        <dbReference type="ARBA" id="ARBA00022801"/>
    </source>
</evidence>
<evidence type="ECO:0000313" key="4">
    <source>
        <dbReference type="EMBL" id="MBM6850896.1"/>
    </source>
</evidence>
<dbReference type="Pfam" id="PF01520">
    <property type="entry name" value="Amidase_3"/>
    <property type="match status" value="1"/>
</dbReference>
<dbReference type="CDD" id="cd02696">
    <property type="entry name" value="MurNAc-LAA"/>
    <property type="match status" value="1"/>
</dbReference>
<evidence type="ECO:0000313" key="5">
    <source>
        <dbReference type="Proteomes" id="UP000719500"/>
    </source>
</evidence>
<proteinExistence type="predicted"/>
<feature type="domain" description="MurNAc-LAA" evidence="3">
    <location>
        <begin position="75"/>
        <end position="184"/>
    </location>
</feature>
<protein>
    <submittedName>
        <fullName evidence="4">N-acetylmuramoyl-L-alanine amidase</fullName>
    </submittedName>
</protein>
<dbReference type="RefSeq" id="WP_204803376.1">
    <property type="nucleotide sequence ID" value="NZ_JACSNX010000005.1"/>
</dbReference>
<dbReference type="EMBL" id="JACSNX010000005">
    <property type="protein sequence ID" value="MBM6850896.1"/>
    <property type="molecule type" value="Genomic_DNA"/>
</dbReference>
<dbReference type="Proteomes" id="UP000719500">
    <property type="component" value="Unassembled WGS sequence"/>
</dbReference>
<accession>A0ABS2FUZ9</accession>
<dbReference type="Gene3D" id="3.40.630.40">
    <property type="entry name" value="Zn-dependent exopeptidases"/>
    <property type="match status" value="1"/>
</dbReference>
<dbReference type="InterPro" id="IPR002508">
    <property type="entry name" value="MurNAc-LAA_cat"/>
</dbReference>
<dbReference type="SUPFAM" id="SSF53187">
    <property type="entry name" value="Zn-dependent exopeptidases"/>
    <property type="match status" value="1"/>
</dbReference>
<evidence type="ECO:0000256" key="2">
    <source>
        <dbReference type="SAM" id="MobiDB-lite"/>
    </source>
</evidence>
<comment type="caution">
    <text evidence="4">The sequence shown here is derived from an EMBL/GenBank/DDBJ whole genome shotgun (WGS) entry which is preliminary data.</text>
</comment>
<dbReference type="SMART" id="SM00646">
    <property type="entry name" value="Ami_3"/>
    <property type="match status" value="1"/>
</dbReference>
<feature type="region of interest" description="Disordered" evidence="2">
    <location>
        <begin position="1"/>
        <end position="23"/>
    </location>
</feature>
<gene>
    <name evidence="4" type="ORF">H9X91_05520</name>
</gene>